<gene>
    <name evidence="1" type="ORF">UR91_C0011G0014</name>
</gene>
<name>A0A0G0D3S8_9BACT</name>
<reference evidence="1 2" key="1">
    <citation type="journal article" date="2015" name="Nature">
        <title>rRNA introns, odd ribosomes, and small enigmatic genomes across a large radiation of phyla.</title>
        <authorList>
            <person name="Brown C.T."/>
            <person name="Hug L.A."/>
            <person name="Thomas B.C."/>
            <person name="Sharon I."/>
            <person name="Castelle C.J."/>
            <person name="Singh A."/>
            <person name="Wilkins M.J."/>
            <person name="Williams K.H."/>
            <person name="Banfield J.F."/>
        </authorList>
    </citation>
    <scope>NUCLEOTIDE SEQUENCE [LARGE SCALE GENOMIC DNA]</scope>
</reference>
<protein>
    <submittedName>
        <fullName evidence="1">Uncharacterized protein</fullName>
    </submittedName>
</protein>
<accession>A0A0G0D3S8</accession>
<sequence>MKILKIINQDNIADKVAFTEHEIRQGFKKPVWIPFEKALKFISESKPNNYAGRFIKERDTFILDTAKSAIIKLCKK</sequence>
<evidence type="ECO:0000313" key="1">
    <source>
        <dbReference type="EMBL" id="KKP88854.1"/>
    </source>
</evidence>
<evidence type="ECO:0000313" key="2">
    <source>
        <dbReference type="Proteomes" id="UP000034798"/>
    </source>
</evidence>
<dbReference type="Proteomes" id="UP000034798">
    <property type="component" value="Unassembled WGS sequence"/>
</dbReference>
<organism evidence="1 2">
    <name type="scientific">Candidatus Nomurabacteria bacterium GW2011_GWC2_35_8</name>
    <dbReference type="NCBI Taxonomy" id="1618752"/>
    <lineage>
        <taxon>Bacteria</taxon>
        <taxon>Candidatus Nomuraibacteriota</taxon>
    </lineage>
</organism>
<dbReference type="AlphaFoldDB" id="A0A0G0D3S8"/>
<dbReference type="EMBL" id="LBQZ01000011">
    <property type="protein sequence ID" value="KKP88854.1"/>
    <property type="molecule type" value="Genomic_DNA"/>
</dbReference>
<comment type="caution">
    <text evidence="1">The sequence shown here is derived from an EMBL/GenBank/DDBJ whole genome shotgun (WGS) entry which is preliminary data.</text>
</comment>
<proteinExistence type="predicted"/>